<proteinExistence type="predicted"/>
<name>A0ACC2GK76_DALPE</name>
<protein>
    <submittedName>
        <fullName evidence="1">Uncharacterized protein</fullName>
    </submittedName>
</protein>
<gene>
    <name evidence="1" type="ORF">DPEC_G00155820</name>
</gene>
<keyword evidence="2" id="KW-1185">Reference proteome</keyword>
<evidence type="ECO:0000313" key="2">
    <source>
        <dbReference type="Proteomes" id="UP001157502"/>
    </source>
</evidence>
<evidence type="ECO:0000313" key="1">
    <source>
        <dbReference type="EMBL" id="KAJ8004153.1"/>
    </source>
</evidence>
<accession>A0ACC2GK76</accession>
<comment type="caution">
    <text evidence="1">The sequence shown here is derived from an EMBL/GenBank/DDBJ whole genome shotgun (WGS) entry which is preliminary data.</text>
</comment>
<dbReference type="Proteomes" id="UP001157502">
    <property type="component" value="Chromosome 12"/>
</dbReference>
<dbReference type="EMBL" id="CM055739">
    <property type="protein sequence ID" value="KAJ8004153.1"/>
    <property type="molecule type" value="Genomic_DNA"/>
</dbReference>
<reference evidence="1" key="1">
    <citation type="submission" date="2021-05" db="EMBL/GenBank/DDBJ databases">
        <authorList>
            <person name="Pan Q."/>
            <person name="Jouanno E."/>
            <person name="Zahm M."/>
            <person name="Klopp C."/>
            <person name="Cabau C."/>
            <person name="Louis A."/>
            <person name="Berthelot C."/>
            <person name="Parey E."/>
            <person name="Roest Crollius H."/>
            <person name="Montfort J."/>
            <person name="Robinson-Rechavi M."/>
            <person name="Bouchez O."/>
            <person name="Lampietro C."/>
            <person name="Lopez Roques C."/>
            <person name="Donnadieu C."/>
            <person name="Postlethwait J."/>
            <person name="Bobe J."/>
            <person name="Dillon D."/>
            <person name="Chandos A."/>
            <person name="von Hippel F."/>
            <person name="Guiguen Y."/>
        </authorList>
    </citation>
    <scope>NUCLEOTIDE SEQUENCE</scope>
    <source>
        <strain evidence="1">YG-Jan2019</strain>
    </source>
</reference>
<organism evidence="1 2">
    <name type="scientific">Dallia pectoralis</name>
    <name type="common">Alaska blackfish</name>
    <dbReference type="NCBI Taxonomy" id="75939"/>
    <lineage>
        <taxon>Eukaryota</taxon>
        <taxon>Metazoa</taxon>
        <taxon>Chordata</taxon>
        <taxon>Craniata</taxon>
        <taxon>Vertebrata</taxon>
        <taxon>Euteleostomi</taxon>
        <taxon>Actinopterygii</taxon>
        <taxon>Neopterygii</taxon>
        <taxon>Teleostei</taxon>
        <taxon>Protacanthopterygii</taxon>
        <taxon>Esociformes</taxon>
        <taxon>Umbridae</taxon>
        <taxon>Dallia</taxon>
    </lineage>
</organism>
<sequence>MDHVYCNCLFILVTILSKGLSQLVETQQVVTVTLGGDAHFSCRLMEPKDVLQVTWQKETQRGNENVATYNKRFGVKVNPPFQGKVEFLYVGLQNCSIIIRGVSKEDESCYRCLFNTYPDGAISGRTCLQVNEVYGPTLLVTQTNDTHPQFSKLTISCSATGRPAPIVSWDETAQMTVENSTTVNVKHPNGSVTVTITSMVADPSHPENDTRIRCLASSGDVIREDSVNIPTSLTGEKS</sequence>